<proteinExistence type="predicted"/>
<name>A0A845U431_9PROT</name>
<dbReference type="EMBL" id="WNJL01000030">
    <property type="protein sequence ID" value="NDU42392.1"/>
    <property type="molecule type" value="Genomic_DNA"/>
</dbReference>
<sequence>MSQPAAKTQALIDALNEFAMSGTQPPEFQGAQLRRDIEAIKKQHVADGLMLEGIYAFLQHNKAESLSKFRGARALSQDLYVQENCAVTLKRLGETEQAVQMLANLAHMNPSGRMRYSLSLLTAGAYRMAVEMYRGIPNRAPSRMDNLLPVLWAFDTRDEDTIARIQCAIQWVWDQNSYALTTQVAAWDNEGILHELILPGNIEDSRLDALEWGVERAVKTRLSIPEMGSLSISCRRYTTTLQQVA</sequence>
<dbReference type="RefSeq" id="WP_163097633.1">
    <property type="nucleotide sequence ID" value="NZ_CP127523.1"/>
</dbReference>
<comment type="caution">
    <text evidence="1">The sequence shown here is derived from an EMBL/GenBank/DDBJ whole genome shotgun (WGS) entry which is preliminary data.</text>
</comment>
<accession>A0A845U431</accession>
<dbReference type="SUPFAM" id="SSF48452">
    <property type="entry name" value="TPR-like"/>
    <property type="match status" value="1"/>
</dbReference>
<gene>
    <name evidence="1" type="ORF">GL267_06990</name>
</gene>
<dbReference type="InterPro" id="IPR011990">
    <property type="entry name" value="TPR-like_helical_dom_sf"/>
</dbReference>
<dbReference type="AlphaFoldDB" id="A0A845U431"/>
<reference evidence="1" key="1">
    <citation type="submission" date="2019-11" db="EMBL/GenBank/DDBJ databases">
        <title>Acidithiobacillus ferrianus sp. nov.: a facultatively anaerobic and extremely acidophilic chemolithoautotroph.</title>
        <authorList>
            <person name="Norris P.R."/>
            <person name="Falagan C."/>
            <person name="Moya-Beltran A."/>
            <person name="Castro M."/>
            <person name="Quatrini R."/>
            <person name="Johnson D.B."/>
        </authorList>
    </citation>
    <scope>NUCLEOTIDE SEQUENCE [LARGE SCALE GENOMIC DNA]</scope>
    <source>
        <strain evidence="1">MG</strain>
    </source>
</reference>
<evidence type="ECO:0000313" key="1">
    <source>
        <dbReference type="EMBL" id="NDU42392.1"/>
    </source>
</evidence>
<protein>
    <submittedName>
        <fullName evidence="1">Uncharacterized protein</fullName>
    </submittedName>
</protein>
<organism evidence="1">
    <name type="scientific">Acidithiobacillus ferrianus</name>
    <dbReference type="NCBI Taxonomy" id="2678518"/>
    <lineage>
        <taxon>Bacteria</taxon>
        <taxon>Pseudomonadati</taxon>
        <taxon>Pseudomonadota</taxon>
        <taxon>Acidithiobacillia</taxon>
        <taxon>Acidithiobacillales</taxon>
        <taxon>Acidithiobacillaceae</taxon>
        <taxon>Acidithiobacillus</taxon>
    </lineage>
</organism>